<organism evidence="3 4">
    <name type="scientific">Stieleria neptunia</name>
    <dbReference type="NCBI Taxonomy" id="2527979"/>
    <lineage>
        <taxon>Bacteria</taxon>
        <taxon>Pseudomonadati</taxon>
        <taxon>Planctomycetota</taxon>
        <taxon>Planctomycetia</taxon>
        <taxon>Pirellulales</taxon>
        <taxon>Pirellulaceae</taxon>
        <taxon>Stieleria</taxon>
    </lineage>
</organism>
<keyword evidence="2" id="KW-1133">Transmembrane helix</keyword>
<evidence type="ECO:0000313" key="3">
    <source>
        <dbReference type="EMBL" id="QDV47926.1"/>
    </source>
</evidence>
<feature type="region of interest" description="Disordered" evidence="1">
    <location>
        <begin position="99"/>
        <end position="123"/>
    </location>
</feature>
<keyword evidence="2" id="KW-0472">Membrane</keyword>
<dbReference type="AlphaFoldDB" id="A0A518I4D3"/>
<gene>
    <name evidence="3" type="ORF">Enr13x_78380</name>
</gene>
<reference evidence="3 4" key="1">
    <citation type="submission" date="2019-03" db="EMBL/GenBank/DDBJ databases">
        <title>Deep-cultivation of Planctomycetes and their phenomic and genomic characterization uncovers novel biology.</title>
        <authorList>
            <person name="Wiegand S."/>
            <person name="Jogler M."/>
            <person name="Boedeker C."/>
            <person name="Pinto D."/>
            <person name="Vollmers J."/>
            <person name="Rivas-Marin E."/>
            <person name="Kohn T."/>
            <person name="Peeters S.H."/>
            <person name="Heuer A."/>
            <person name="Rast P."/>
            <person name="Oberbeckmann S."/>
            <person name="Bunk B."/>
            <person name="Jeske O."/>
            <person name="Meyerdierks A."/>
            <person name="Storesund J.E."/>
            <person name="Kallscheuer N."/>
            <person name="Luecker S."/>
            <person name="Lage O.M."/>
            <person name="Pohl T."/>
            <person name="Merkel B.J."/>
            <person name="Hornburger P."/>
            <person name="Mueller R.-W."/>
            <person name="Bruemmer F."/>
            <person name="Labrenz M."/>
            <person name="Spormann A.M."/>
            <person name="Op den Camp H."/>
            <person name="Overmann J."/>
            <person name="Amann R."/>
            <person name="Jetten M.S.M."/>
            <person name="Mascher T."/>
            <person name="Medema M.H."/>
            <person name="Devos D.P."/>
            <person name="Kaster A.-K."/>
            <person name="Ovreas L."/>
            <person name="Rohde M."/>
            <person name="Galperin M.Y."/>
            <person name="Jogler C."/>
        </authorList>
    </citation>
    <scope>NUCLEOTIDE SEQUENCE [LARGE SCALE GENOMIC DNA]</scope>
    <source>
        <strain evidence="3 4">Enr13</strain>
    </source>
</reference>
<sequence length="123" mass="13065">MKLPPEGGCRQPIAAGDAGASGRSGRDETMVMDVLSDPAVKAGLALLILIIVSAAAFFLVARLRDYTNGDRDTTSSGLLNFEEMRLKGDISEEEFRTIQAASHRTDEGDAPEKRPGADDGARS</sequence>
<evidence type="ECO:0000313" key="4">
    <source>
        <dbReference type="Proteomes" id="UP000319004"/>
    </source>
</evidence>
<accession>A0A518I4D3</accession>
<keyword evidence="2" id="KW-0812">Transmembrane</keyword>
<proteinExistence type="predicted"/>
<evidence type="ECO:0000256" key="2">
    <source>
        <dbReference type="SAM" id="Phobius"/>
    </source>
</evidence>
<feature type="region of interest" description="Disordered" evidence="1">
    <location>
        <begin position="1"/>
        <end position="26"/>
    </location>
</feature>
<dbReference type="Proteomes" id="UP000319004">
    <property type="component" value="Chromosome"/>
</dbReference>
<dbReference type="EMBL" id="CP037423">
    <property type="protein sequence ID" value="QDV47926.1"/>
    <property type="molecule type" value="Genomic_DNA"/>
</dbReference>
<dbReference type="KEGG" id="snep:Enr13x_78380"/>
<evidence type="ECO:0008006" key="5">
    <source>
        <dbReference type="Google" id="ProtNLM"/>
    </source>
</evidence>
<feature type="compositionally biased region" description="Basic and acidic residues" evidence="1">
    <location>
        <begin position="103"/>
        <end position="123"/>
    </location>
</feature>
<evidence type="ECO:0000256" key="1">
    <source>
        <dbReference type="SAM" id="MobiDB-lite"/>
    </source>
</evidence>
<feature type="compositionally biased region" description="Low complexity" evidence="1">
    <location>
        <begin position="14"/>
        <end position="23"/>
    </location>
</feature>
<name>A0A518I4D3_9BACT</name>
<protein>
    <recommendedName>
        <fullName evidence="5">SHOCT domain-containing protein</fullName>
    </recommendedName>
</protein>
<feature type="transmembrane region" description="Helical" evidence="2">
    <location>
        <begin position="42"/>
        <end position="61"/>
    </location>
</feature>
<keyword evidence="4" id="KW-1185">Reference proteome</keyword>